<sequence length="37" mass="4065">MVGLVSFGLPGHCAVKGYPGVYTRVSRYAGWIEEHAR</sequence>
<dbReference type="EMBL" id="QYUK01000011">
    <property type="protein sequence ID" value="RJF90010.1"/>
    <property type="molecule type" value="Genomic_DNA"/>
</dbReference>
<evidence type="ECO:0000313" key="3">
    <source>
        <dbReference type="Proteomes" id="UP000284605"/>
    </source>
</evidence>
<dbReference type="OrthoDB" id="267336at2"/>
<dbReference type="AlphaFoldDB" id="A0A418WJ70"/>
<feature type="domain" description="Peptidase S1" evidence="1">
    <location>
        <begin position="2"/>
        <end position="32"/>
    </location>
</feature>
<dbReference type="InterPro" id="IPR043504">
    <property type="entry name" value="Peptidase_S1_PA_chymotrypsin"/>
</dbReference>
<reference evidence="2 3" key="1">
    <citation type="submission" date="2018-09" db="EMBL/GenBank/DDBJ databases">
        <authorList>
            <person name="Zhu H."/>
        </authorList>
    </citation>
    <scope>NUCLEOTIDE SEQUENCE [LARGE SCALE GENOMIC DNA]</scope>
    <source>
        <strain evidence="2 3">K1W22B-8</strain>
    </source>
</reference>
<gene>
    <name evidence="2" type="ORF">D3874_14825</name>
</gene>
<evidence type="ECO:0000259" key="1">
    <source>
        <dbReference type="Pfam" id="PF00089"/>
    </source>
</evidence>
<keyword evidence="3" id="KW-1185">Reference proteome</keyword>
<dbReference type="InterPro" id="IPR001254">
    <property type="entry name" value="Trypsin_dom"/>
</dbReference>
<dbReference type="InterPro" id="IPR009003">
    <property type="entry name" value="Peptidase_S1_PA"/>
</dbReference>
<dbReference type="Pfam" id="PF00089">
    <property type="entry name" value="Trypsin"/>
    <property type="match status" value="1"/>
</dbReference>
<dbReference type="GO" id="GO:0004252">
    <property type="term" value="F:serine-type endopeptidase activity"/>
    <property type="evidence" value="ECO:0007669"/>
    <property type="project" value="InterPro"/>
</dbReference>
<dbReference type="Gene3D" id="2.40.10.10">
    <property type="entry name" value="Trypsin-like serine proteases"/>
    <property type="match status" value="1"/>
</dbReference>
<accession>A0A418WJ70</accession>
<proteinExistence type="predicted"/>
<dbReference type="RefSeq" id="WP_119782308.1">
    <property type="nucleotide sequence ID" value="NZ_QYUK01000011.1"/>
</dbReference>
<protein>
    <recommendedName>
        <fullName evidence="1">Peptidase S1 domain-containing protein</fullName>
    </recommendedName>
</protein>
<comment type="caution">
    <text evidence="2">The sequence shown here is derived from an EMBL/GenBank/DDBJ whole genome shotgun (WGS) entry which is preliminary data.</text>
</comment>
<dbReference type="SUPFAM" id="SSF50494">
    <property type="entry name" value="Trypsin-like serine proteases"/>
    <property type="match status" value="1"/>
</dbReference>
<dbReference type="GO" id="GO:0006508">
    <property type="term" value="P:proteolysis"/>
    <property type="evidence" value="ECO:0007669"/>
    <property type="project" value="InterPro"/>
</dbReference>
<evidence type="ECO:0000313" key="2">
    <source>
        <dbReference type="EMBL" id="RJF90010.1"/>
    </source>
</evidence>
<dbReference type="Proteomes" id="UP000284605">
    <property type="component" value="Unassembled WGS sequence"/>
</dbReference>
<name>A0A418WJ70_9PROT</name>
<organism evidence="2 3">
    <name type="scientific">Oleomonas cavernae</name>
    <dbReference type="NCBI Taxonomy" id="2320859"/>
    <lineage>
        <taxon>Bacteria</taxon>
        <taxon>Pseudomonadati</taxon>
        <taxon>Pseudomonadota</taxon>
        <taxon>Alphaproteobacteria</taxon>
        <taxon>Acetobacterales</taxon>
        <taxon>Acetobacteraceae</taxon>
        <taxon>Oleomonas</taxon>
    </lineage>
</organism>